<dbReference type="RefSeq" id="WP_091405039.1">
    <property type="nucleotide sequence ID" value="NZ_FMYV01000008.1"/>
</dbReference>
<dbReference type="AlphaFoldDB" id="A0A1G6PHF2"/>
<keyword evidence="2" id="KW-1185">Reference proteome</keyword>
<accession>A0A1G6PHF2</accession>
<organism evidence="1 2">
    <name type="scientific">Geotoga petraea</name>
    <dbReference type="NCBI Taxonomy" id="28234"/>
    <lineage>
        <taxon>Bacteria</taxon>
        <taxon>Thermotogati</taxon>
        <taxon>Thermotogota</taxon>
        <taxon>Thermotogae</taxon>
        <taxon>Petrotogales</taxon>
        <taxon>Petrotogaceae</taxon>
        <taxon>Geotoga</taxon>
    </lineage>
</organism>
<dbReference type="STRING" id="28234.SAMN04488588_1814"/>
<reference evidence="1 2" key="1">
    <citation type="submission" date="2016-10" db="EMBL/GenBank/DDBJ databases">
        <authorList>
            <person name="de Groot N.N."/>
        </authorList>
    </citation>
    <scope>NUCLEOTIDE SEQUENCE [LARGE SCALE GENOMIC DNA]</scope>
    <source>
        <strain evidence="1 2">WG14</strain>
    </source>
</reference>
<proteinExistence type="predicted"/>
<sequence length="316" mass="37326">MDEIKKLLTRNEYIGEGIKFKTLFILDIKNKKDNIGVRALSRETGYSSSFISKLVNNLLKEGYLDTNFNINNKGEKYYKKLKLEFKEILNKINYLSSEIIAKEKVNIYSVTSPFSLYLSENTNNLYKIILKTHTYNFIQNIEKNSFSIIGIIPYMNLKSLGLNIEIIKEIEGGNHIVVGKEKTKKLIILGENTVTDSIYKNSNIIEKNFFKKYNDILYIDNINDLEKKLQIDSSYNVFLWEPISDYIIKKYDLKKIKIFKNANVFTQVFIRNKDIFLEKIIEEKIIFDIKNKYEEYLKNDKKINVHKLEGKLYDRY</sequence>
<dbReference type="SUPFAM" id="SSF46785">
    <property type="entry name" value="Winged helix' DNA-binding domain"/>
    <property type="match status" value="1"/>
</dbReference>
<protein>
    <submittedName>
        <fullName evidence="1">Uncharacterized protein</fullName>
    </submittedName>
</protein>
<dbReference type="EMBL" id="FMYV01000008">
    <property type="protein sequence ID" value="SDC79682.1"/>
    <property type="molecule type" value="Genomic_DNA"/>
</dbReference>
<gene>
    <name evidence="1" type="ORF">SAMN04488588_1814</name>
</gene>
<evidence type="ECO:0000313" key="1">
    <source>
        <dbReference type="EMBL" id="SDC79682.1"/>
    </source>
</evidence>
<dbReference type="InterPro" id="IPR036390">
    <property type="entry name" value="WH_DNA-bd_sf"/>
</dbReference>
<evidence type="ECO:0000313" key="2">
    <source>
        <dbReference type="Proteomes" id="UP000199322"/>
    </source>
</evidence>
<name>A0A1G6PHF2_9BACT</name>
<dbReference type="Proteomes" id="UP000199322">
    <property type="component" value="Unassembled WGS sequence"/>
</dbReference>